<dbReference type="PANTHER" id="PTHR15020">
    <property type="entry name" value="FLAVIN REDUCTASE-RELATED"/>
    <property type="match status" value="1"/>
</dbReference>
<dbReference type="AlphaFoldDB" id="I0Z2U8"/>
<evidence type="ECO:0000313" key="3">
    <source>
        <dbReference type="Proteomes" id="UP000007264"/>
    </source>
</evidence>
<comment type="caution">
    <text evidence="2">The sequence shown here is derived from an EMBL/GenBank/DDBJ whole genome shotgun (WGS) entry which is preliminary data.</text>
</comment>
<evidence type="ECO:0000259" key="1">
    <source>
        <dbReference type="Pfam" id="PF13460"/>
    </source>
</evidence>
<feature type="non-terminal residue" evidence="2">
    <location>
        <position position="1"/>
    </location>
</feature>
<dbReference type="InterPro" id="IPR036291">
    <property type="entry name" value="NAD(P)-bd_dom_sf"/>
</dbReference>
<keyword evidence="3" id="KW-1185">Reference proteome</keyword>
<dbReference type="GeneID" id="17042646"/>
<dbReference type="STRING" id="574566.I0Z2U8"/>
<accession>I0Z2U8</accession>
<dbReference type="InterPro" id="IPR016040">
    <property type="entry name" value="NAD(P)-bd_dom"/>
</dbReference>
<feature type="domain" description="NAD(P)-binding" evidence="1">
    <location>
        <begin position="7"/>
        <end position="214"/>
    </location>
</feature>
<proteinExistence type="predicted"/>
<dbReference type="KEGG" id="csl:COCSUDRAFT_83659"/>
<organism evidence="2 3">
    <name type="scientific">Coccomyxa subellipsoidea (strain C-169)</name>
    <name type="common">Green microalga</name>
    <dbReference type="NCBI Taxonomy" id="574566"/>
    <lineage>
        <taxon>Eukaryota</taxon>
        <taxon>Viridiplantae</taxon>
        <taxon>Chlorophyta</taxon>
        <taxon>core chlorophytes</taxon>
        <taxon>Trebouxiophyceae</taxon>
        <taxon>Trebouxiophyceae incertae sedis</taxon>
        <taxon>Coccomyxaceae</taxon>
        <taxon>Coccomyxa</taxon>
        <taxon>Coccomyxa subellipsoidea</taxon>
    </lineage>
</organism>
<dbReference type="Gene3D" id="3.40.50.720">
    <property type="entry name" value="NAD(P)-binding Rossmann-like Domain"/>
    <property type="match status" value="1"/>
</dbReference>
<protein>
    <recommendedName>
        <fullName evidence="1">NAD(P)-binding domain-containing protein</fullName>
    </recommendedName>
</protein>
<gene>
    <name evidence="2" type="ORF">COCSUDRAFT_83659</name>
</gene>
<dbReference type="Proteomes" id="UP000007264">
    <property type="component" value="Unassembled WGS sequence"/>
</dbReference>
<sequence length="281" mass="30248">DLVLVAGATGGVGQILTAKLLERGYRVRALTRSLEKASQLLGEKEGLEIGIADARDPATLSPVTEGISAVAAVTGTTAFPSKRSAEHSYEERAAHLRRFLAFYFLAVEGAKWDGNNGPEQTDYVAMKNLIEATPTSVKRFVLTTSAGVDRSNQLPFNILNLFGVLKFKKASEGVLQQSGLPWTILRPGRLTDGPYTSYDLNTLLQATAGTRQDVQISLQDDQSGETSRIAVAGSGPNLTCQYYLQPHCVSHASVVPYCNSRNIKAGRIPLAIHACSLMLTL</sequence>
<dbReference type="eggNOG" id="KOG1203">
    <property type="taxonomic scope" value="Eukaryota"/>
</dbReference>
<dbReference type="RefSeq" id="XP_005649511.1">
    <property type="nucleotide sequence ID" value="XM_005649454.1"/>
</dbReference>
<dbReference type="EMBL" id="AGSI01000005">
    <property type="protein sequence ID" value="EIE24967.1"/>
    <property type="molecule type" value="Genomic_DNA"/>
</dbReference>
<reference evidence="2 3" key="1">
    <citation type="journal article" date="2012" name="Genome Biol.">
        <title>The genome of the polar eukaryotic microalga coccomyxa subellipsoidea reveals traits of cold adaptation.</title>
        <authorList>
            <person name="Blanc G."/>
            <person name="Agarkova I."/>
            <person name="Grimwood J."/>
            <person name="Kuo A."/>
            <person name="Brueggeman A."/>
            <person name="Dunigan D."/>
            <person name="Gurnon J."/>
            <person name="Ladunga I."/>
            <person name="Lindquist E."/>
            <person name="Lucas S."/>
            <person name="Pangilinan J."/>
            <person name="Proschold T."/>
            <person name="Salamov A."/>
            <person name="Schmutz J."/>
            <person name="Weeks D."/>
            <person name="Yamada T."/>
            <person name="Claverie J.M."/>
            <person name="Grigoriev I."/>
            <person name="Van Etten J."/>
            <person name="Lomsadze A."/>
            <person name="Borodovsky M."/>
        </authorList>
    </citation>
    <scope>NUCLEOTIDE SEQUENCE [LARGE SCALE GENOMIC DNA]</scope>
    <source>
        <strain evidence="2 3">C-169</strain>
    </source>
</reference>
<dbReference type="Pfam" id="PF13460">
    <property type="entry name" value="NAD_binding_10"/>
    <property type="match status" value="1"/>
</dbReference>
<dbReference type="PANTHER" id="PTHR15020:SF50">
    <property type="entry name" value="UPF0659 PROTEIN YMR090W"/>
    <property type="match status" value="1"/>
</dbReference>
<evidence type="ECO:0000313" key="2">
    <source>
        <dbReference type="EMBL" id="EIE24967.1"/>
    </source>
</evidence>
<dbReference type="SUPFAM" id="SSF51735">
    <property type="entry name" value="NAD(P)-binding Rossmann-fold domains"/>
    <property type="match status" value="1"/>
</dbReference>
<dbReference type="OrthoDB" id="419598at2759"/>
<name>I0Z2U8_COCSC</name>